<evidence type="ECO:0000313" key="2">
    <source>
        <dbReference type="EMBL" id="URE01150.1"/>
    </source>
</evidence>
<evidence type="ECO:0000259" key="1">
    <source>
        <dbReference type="Pfam" id="PF13259"/>
    </source>
</evidence>
<accession>A0A9E7FRP4</accession>
<dbReference type="InterPro" id="IPR025124">
    <property type="entry name" value="Gag1-like_clamp"/>
</dbReference>
<dbReference type="Pfam" id="PF13259">
    <property type="entry name" value="clamp_Gag1-like"/>
    <property type="match status" value="1"/>
</dbReference>
<sequence length="169" mass="19043">VHPLGVYNSIFIQSSCCVGGLAKSQSANDRILGPPKKRNIGQLSIQKKRQWSSSPEPEVMENNVSNSLSLVTNVSSCPTTVNDETKSMEENANNVSFVNQGAIAWSEMRREWVGDRSKRPHRAPREPTISWCATYEDLLSTNRPFPQPIPLSEMVDFLFDIWQEEGLYD</sequence>
<evidence type="ECO:0000313" key="3">
    <source>
        <dbReference type="Proteomes" id="UP001055439"/>
    </source>
</evidence>
<reference evidence="2" key="1">
    <citation type="submission" date="2022-05" db="EMBL/GenBank/DDBJ databases">
        <title>The Musa troglodytarum L. genome provides insights into the mechanism of non-climacteric behaviour and enrichment of carotenoids.</title>
        <authorList>
            <person name="Wang J."/>
        </authorList>
    </citation>
    <scope>NUCLEOTIDE SEQUENCE</scope>
    <source>
        <tissue evidence="2">Leaf</tissue>
    </source>
</reference>
<dbReference type="OrthoDB" id="1896025at2759"/>
<dbReference type="EMBL" id="CP097507">
    <property type="protein sequence ID" value="URE01150.1"/>
    <property type="molecule type" value="Genomic_DNA"/>
</dbReference>
<dbReference type="AlphaFoldDB" id="A0A9E7FRP4"/>
<proteinExistence type="predicted"/>
<organism evidence="2 3">
    <name type="scientific">Musa troglodytarum</name>
    <name type="common">fe'i banana</name>
    <dbReference type="NCBI Taxonomy" id="320322"/>
    <lineage>
        <taxon>Eukaryota</taxon>
        <taxon>Viridiplantae</taxon>
        <taxon>Streptophyta</taxon>
        <taxon>Embryophyta</taxon>
        <taxon>Tracheophyta</taxon>
        <taxon>Spermatophyta</taxon>
        <taxon>Magnoliopsida</taxon>
        <taxon>Liliopsida</taxon>
        <taxon>Zingiberales</taxon>
        <taxon>Musaceae</taxon>
        <taxon>Musa</taxon>
    </lineage>
</organism>
<gene>
    <name evidence="2" type="ORF">MUK42_02083</name>
</gene>
<dbReference type="Proteomes" id="UP001055439">
    <property type="component" value="Chromosome 5"/>
</dbReference>
<feature type="domain" description="Gag1-like clamp" evidence="1">
    <location>
        <begin position="73"/>
        <end position="169"/>
    </location>
</feature>
<dbReference type="PANTHER" id="PTHR33373">
    <property type="entry name" value="OS07G0479600 PROTEIN"/>
    <property type="match status" value="1"/>
</dbReference>
<protein>
    <recommendedName>
        <fullName evidence="1">Gag1-like clamp domain-containing protein</fullName>
    </recommendedName>
</protein>
<name>A0A9E7FRP4_9LILI</name>
<feature type="non-terminal residue" evidence="2">
    <location>
        <position position="1"/>
    </location>
</feature>
<dbReference type="PANTHER" id="PTHR33373:SF28">
    <property type="entry name" value="OS07G0479600 PROTEIN"/>
    <property type="match status" value="1"/>
</dbReference>
<keyword evidence="3" id="KW-1185">Reference proteome</keyword>